<comment type="caution">
    <text evidence="1">The sequence shown here is derived from an EMBL/GenBank/DDBJ whole genome shotgun (WGS) entry which is preliminary data.</text>
</comment>
<evidence type="ECO:0000313" key="2">
    <source>
        <dbReference type="Proteomes" id="UP000779508"/>
    </source>
</evidence>
<evidence type="ECO:0000313" key="1">
    <source>
        <dbReference type="EMBL" id="MBU5676722.1"/>
    </source>
</evidence>
<keyword evidence="2" id="KW-1185">Reference proteome</keyword>
<organism evidence="1 2">
    <name type="scientific">Alkaliphilus flagellatus</name>
    <dbReference type="NCBI Taxonomy" id="2841507"/>
    <lineage>
        <taxon>Bacteria</taxon>
        <taxon>Bacillati</taxon>
        <taxon>Bacillota</taxon>
        <taxon>Clostridia</taxon>
        <taxon>Peptostreptococcales</taxon>
        <taxon>Natronincolaceae</taxon>
        <taxon>Alkaliphilus</taxon>
    </lineage>
</organism>
<accession>A0ABS6G2M6</accession>
<dbReference type="EMBL" id="JAHLQK010000003">
    <property type="protein sequence ID" value="MBU5676722.1"/>
    <property type="molecule type" value="Genomic_DNA"/>
</dbReference>
<name>A0ABS6G2M6_9FIRM</name>
<proteinExistence type="predicted"/>
<dbReference type="RefSeq" id="WP_216416831.1">
    <property type="nucleotide sequence ID" value="NZ_JAHLQK010000003.1"/>
</dbReference>
<sequence length="56" mass="6704">MEMLSWMRKVDMTMDKLDLLNIIDHMHEVIDAFIAESKEKDNVIKELRDKLETNLL</sequence>
<dbReference type="Proteomes" id="UP000779508">
    <property type="component" value="Unassembled WGS sequence"/>
</dbReference>
<protein>
    <submittedName>
        <fullName evidence="1">Uncharacterized protein</fullName>
    </submittedName>
</protein>
<gene>
    <name evidence="1" type="ORF">KQI88_09845</name>
</gene>
<reference evidence="1 2" key="1">
    <citation type="submission" date="2021-06" db="EMBL/GenBank/DDBJ databases">
        <authorList>
            <person name="Sun Q."/>
            <person name="Li D."/>
        </authorList>
    </citation>
    <scope>NUCLEOTIDE SEQUENCE [LARGE SCALE GENOMIC DNA]</scope>
    <source>
        <strain evidence="1 2">MSJ-5</strain>
    </source>
</reference>